<sequence length="118" mass="12362">MARRIPSAKFLGSLLCCAGCIVAAPEAPAEVENGPFGDTHTMGMNRVASPAERKGEEPAPGLHCHGFAGAGSVCHVRCANGVWYDVGVNPEISHGDCIPEGEQYCAARELTAIGHCWN</sequence>
<evidence type="ECO:0000256" key="1">
    <source>
        <dbReference type="SAM" id="SignalP"/>
    </source>
</evidence>
<dbReference type="AlphaFoldDB" id="A0A0K1EE72"/>
<keyword evidence="3" id="KW-1185">Reference proteome</keyword>
<dbReference type="RefSeq" id="WP_050431153.1">
    <property type="nucleotide sequence ID" value="NZ_CP012159.1"/>
</dbReference>
<keyword evidence="1" id="KW-0732">Signal</keyword>
<dbReference type="Proteomes" id="UP000067626">
    <property type="component" value="Chromosome"/>
</dbReference>
<reference evidence="2 3" key="1">
    <citation type="submission" date="2015-07" db="EMBL/GenBank/DDBJ databases">
        <title>Genome analysis of myxobacterium Chondromyces crocatus Cm c5 reveals a high potential for natural compound synthesis and the genetic basis for the loss of fruiting body formation.</title>
        <authorList>
            <person name="Zaburannyi N."/>
            <person name="Bunk B."/>
            <person name="Maier J."/>
            <person name="Overmann J."/>
            <person name="Mueller R."/>
        </authorList>
    </citation>
    <scope>NUCLEOTIDE SEQUENCE [LARGE SCALE GENOMIC DNA]</scope>
    <source>
        <strain evidence="2 3">Cm c5</strain>
    </source>
</reference>
<accession>A0A0K1EE72</accession>
<dbReference type="KEGG" id="ccro:CMC5_031380"/>
<organism evidence="2 3">
    <name type="scientific">Chondromyces crocatus</name>
    <dbReference type="NCBI Taxonomy" id="52"/>
    <lineage>
        <taxon>Bacteria</taxon>
        <taxon>Pseudomonadati</taxon>
        <taxon>Myxococcota</taxon>
        <taxon>Polyangia</taxon>
        <taxon>Polyangiales</taxon>
        <taxon>Polyangiaceae</taxon>
        <taxon>Chondromyces</taxon>
    </lineage>
</organism>
<gene>
    <name evidence="2" type="ORF">CMC5_031380</name>
</gene>
<feature type="signal peptide" evidence="1">
    <location>
        <begin position="1"/>
        <end position="29"/>
    </location>
</feature>
<evidence type="ECO:0000313" key="3">
    <source>
        <dbReference type="Proteomes" id="UP000067626"/>
    </source>
</evidence>
<dbReference type="EMBL" id="CP012159">
    <property type="protein sequence ID" value="AKT38992.1"/>
    <property type="molecule type" value="Genomic_DNA"/>
</dbReference>
<evidence type="ECO:0008006" key="4">
    <source>
        <dbReference type="Google" id="ProtNLM"/>
    </source>
</evidence>
<feature type="chain" id="PRO_5005459282" description="Secreted protein" evidence="1">
    <location>
        <begin position="30"/>
        <end position="118"/>
    </location>
</feature>
<name>A0A0K1EE72_CHOCO</name>
<evidence type="ECO:0000313" key="2">
    <source>
        <dbReference type="EMBL" id="AKT38992.1"/>
    </source>
</evidence>
<protein>
    <recommendedName>
        <fullName evidence="4">Secreted protein</fullName>
    </recommendedName>
</protein>
<proteinExistence type="predicted"/>